<dbReference type="Pfam" id="PF21012">
    <property type="entry name" value="DUF6850"/>
    <property type="match status" value="1"/>
</dbReference>
<evidence type="ECO:0000313" key="2">
    <source>
        <dbReference type="EMBL" id="MBO8483202.1"/>
    </source>
</evidence>
<evidence type="ECO:0000259" key="1">
    <source>
        <dbReference type="Pfam" id="PF21012"/>
    </source>
</evidence>
<protein>
    <recommendedName>
        <fullName evidence="1">DUF6850 domain-containing protein</fullName>
    </recommendedName>
</protein>
<feature type="domain" description="DUF6850" evidence="1">
    <location>
        <begin position="53"/>
        <end position="489"/>
    </location>
</feature>
<reference evidence="2" key="1">
    <citation type="submission" date="2020-10" db="EMBL/GenBank/DDBJ databases">
        <authorList>
            <person name="Gilroy R."/>
        </authorList>
    </citation>
    <scope>NUCLEOTIDE SEQUENCE</scope>
    <source>
        <strain evidence="2">G3-8215</strain>
    </source>
</reference>
<dbReference type="Proteomes" id="UP000725002">
    <property type="component" value="Unassembled WGS sequence"/>
</dbReference>
<dbReference type="InterPro" id="IPR049236">
    <property type="entry name" value="DUF6850"/>
</dbReference>
<organism evidence="2 3">
    <name type="scientific">Candidatus Cryptobacteroides avicola</name>
    <dbReference type="NCBI Taxonomy" id="2840757"/>
    <lineage>
        <taxon>Bacteria</taxon>
        <taxon>Pseudomonadati</taxon>
        <taxon>Bacteroidota</taxon>
        <taxon>Bacteroidia</taxon>
        <taxon>Bacteroidales</taxon>
        <taxon>Candidatus Cryptobacteroides</taxon>
    </lineage>
</organism>
<comment type="caution">
    <text evidence="2">The sequence shown here is derived from an EMBL/GenBank/DDBJ whole genome shotgun (WGS) entry which is preliminary data.</text>
</comment>
<evidence type="ECO:0000313" key="3">
    <source>
        <dbReference type="Proteomes" id="UP000725002"/>
    </source>
</evidence>
<reference evidence="2" key="2">
    <citation type="journal article" date="2021" name="PeerJ">
        <title>Extensive microbial diversity within the chicken gut microbiome revealed by metagenomics and culture.</title>
        <authorList>
            <person name="Gilroy R."/>
            <person name="Ravi A."/>
            <person name="Getino M."/>
            <person name="Pursley I."/>
            <person name="Horton D.L."/>
            <person name="Alikhan N.F."/>
            <person name="Baker D."/>
            <person name="Gharbi K."/>
            <person name="Hall N."/>
            <person name="Watson M."/>
            <person name="Adriaenssens E.M."/>
            <person name="Foster-Nyarko E."/>
            <person name="Jarju S."/>
            <person name="Secka A."/>
            <person name="Antonio M."/>
            <person name="Oren A."/>
            <person name="Chaudhuri R.R."/>
            <person name="La Ragione R."/>
            <person name="Hildebrand F."/>
            <person name="Pallen M.J."/>
        </authorList>
    </citation>
    <scope>NUCLEOTIDE SEQUENCE</scope>
    <source>
        <strain evidence="2">G3-8215</strain>
    </source>
</reference>
<dbReference type="AlphaFoldDB" id="A0A940IH86"/>
<name>A0A940IH86_9BACT</name>
<dbReference type="EMBL" id="JADILV010000024">
    <property type="protein sequence ID" value="MBO8483202.1"/>
    <property type="molecule type" value="Genomic_DNA"/>
</dbReference>
<gene>
    <name evidence="2" type="ORF">IAB75_03695</name>
</gene>
<accession>A0A940IH86</accession>
<sequence length="512" mass="57341">MTNKLYILATLSLMVISPSRGYGQMKDSSSLFLPLMEHLSPMSRHSDMSRKNPAIHAEACSTDFSTAEAGYSMRREDMPATVQKGSGHDYGKFMARSFRRLSGKNSVWGHAGYRRGTIYDVRWNSTSDYDIIYPYVTADSLGGNLTSEEYTAGGGYGHRTGRWIWGIEGNLRASHEYRTVNPRPRNIVTDIDASAGAAFTAGKVRIGLHIRTEIYRQRSDVDFYGDKGIIGEYFMSGLGAHYARFKGNDNGTMFKGHSWSAGISVIPDSHKDGFYFSALYNRQITEKTLTDKNKLPLQKAIPNTVSAMFAWTGGKGSRYLWGISASSSYRYTGGYESIVAENISNEYRSLGELEMFQSDKLSARVDGTWGQDTDKASWYLTPGIRYMSSREIYRYPRQCKEWAYLTAGTGFLYRRYIRRTALEIEAGTFWRQCVSETMDIPTATLEPSMAGMLRSNHLMASSDYVQGRIKLRADFMTGKNLDIYVSAGYILSVTVPGCVKMQTAEAALGIAF</sequence>
<proteinExistence type="predicted"/>